<sequence>MNKTILSNAIFMTFFLSTVSHGYTQNEASFPIRALEGDNCNRVVELIYQSEKLASNDSSTKVYFEGFLRRIGKDEDQTNTSGFCEPATDRETLSIKIIIENNNEIKKIELRSEKFPGYRIFTPISFDIKNNYILARYYLANNWGSVDTGYFTYDLKSDKLSYIKACQEEDWVEYRGFISSLEIAFKCSSYGQDPTETSFIYDIFNSSNGQVYRVRERIRIKHERFGEIVDEMSIIKRQVF</sequence>
<organism evidence="1 2">
    <name type="scientific">Microcystis aeruginosa Ma_OC_H_19870700_S124</name>
    <dbReference type="NCBI Taxonomy" id="2486262"/>
    <lineage>
        <taxon>Bacteria</taxon>
        <taxon>Bacillati</taxon>
        <taxon>Cyanobacteriota</taxon>
        <taxon>Cyanophyceae</taxon>
        <taxon>Oscillatoriophycideae</taxon>
        <taxon>Chroococcales</taxon>
        <taxon>Microcystaceae</taxon>
        <taxon>Microcystis</taxon>
    </lineage>
</organism>
<gene>
    <name evidence="1" type="ORF">EWV63_05530</name>
</gene>
<dbReference type="Proteomes" id="UP000316280">
    <property type="component" value="Unassembled WGS sequence"/>
</dbReference>
<protein>
    <submittedName>
        <fullName evidence="1">Uncharacterized protein</fullName>
    </submittedName>
</protein>
<comment type="caution">
    <text evidence="1">The sequence shown here is derived from an EMBL/GenBank/DDBJ whole genome shotgun (WGS) entry which is preliminary data.</text>
</comment>
<proteinExistence type="predicted"/>
<evidence type="ECO:0000313" key="1">
    <source>
        <dbReference type="EMBL" id="TRT88647.1"/>
    </source>
</evidence>
<dbReference type="EMBL" id="SFBR01000049">
    <property type="protein sequence ID" value="TRT88647.1"/>
    <property type="molecule type" value="Genomic_DNA"/>
</dbReference>
<evidence type="ECO:0000313" key="2">
    <source>
        <dbReference type="Proteomes" id="UP000316280"/>
    </source>
</evidence>
<accession>A0A552AT53</accession>
<name>A0A552AT53_MICAE</name>
<reference evidence="1 2" key="1">
    <citation type="submission" date="2019-01" db="EMBL/GenBank/DDBJ databases">
        <title>Coherence of Microcystis species and biogeography revealed through population genomics.</title>
        <authorList>
            <person name="Perez-Carrascal O.M."/>
            <person name="Terrat Y."/>
            <person name="Giani A."/>
            <person name="Fortin N."/>
            <person name="Tromas N."/>
            <person name="Shapiro B.J."/>
        </authorList>
    </citation>
    <scope>NUCLEOTIDE SEQUENCE [LARGE SCALE GENOMIC DNA]</scope>
    <source>
        <strain evidence="1">Ma_OC_H_19870700_S124</strain>
    </source>
</reference>
<dbReference type="AlphaFoldDB" id="A0A552AT53"/>